<reference evidence="2" key="1">
    <citation type="submission" date="2022-11" db="UniProtKB">
        <authorList>
            <consortium name="EnsemblMetazoa"/>
        </authorList>
    </citation>
    <scope>IDENTIFICATION</scope>
</reference>
<feature type="region of interest" description="Disordered" evidence="1">
    <location>
        <begin position="62"/>
        <end position="130"/>
    </location>
</feature>
<sequence>MAEEQWSRLNADPMCRAMLTDEFIDHMGPAYASSSLQIIMARQLFFGESFNAEDEWRRLDASVNGDPMWGQGPPVPHPSWEIDDNQEDQQVSEEDSIDLTGPEYDGDDSVFDWSSHPPSPPAAARPEAPEAVAAADEDLVPRPYSPCPAFDVTSEDPNMEVRGHLLCFVGLHVYKNCLIPICTKKLLWLLRRSFITKTTQLSDG</sequence>
<dbReference type="EnsemblMetazoa" id="XM_038191358.1">
    <property type="protein sequence ID" value="XP_038047286.1"/>
    <property type="gene ID" value="LOC119721327"/>
</dbReference>
<protein>
    <submittedName>
        <fullName evidence="2">Uncharacterized protein</fullName>
    </submittedName>
</protein>
<accession>A0A913Z8F3</accession>
<name>A0A913Z8F3_PATMI</name>
<dbReference type="AlphaFoldDB" id="A0A913Z8F3"/>
<evidence type="ECO:0000313" key="3">
    <source>
        <dbReference type="Proteomes" id="UP000887568"/>
    </source>
</evidence>
<evidence type="ECO:0000256" key="1">
    <source>
        <dbReference type="SAM" id="MobiDB-lite"/>
    </source>
</evidence>
<keyword evidence="3" id="KW-1185">Reference proteome</keyword>
<dbReference type="Proteomes" id="UP000887568">
    <property type="component" value="Unplaced"/>
</dbReference>
<proteinExistence type="predicted"/>
<organism evidence="2 3">
    <name type="scientific">Patiria miniata</name>
    <name type="common">Bat star</name>
    <name type="synonym">Asterina miniata</name>
    <dbReference type="NCBI Taxonomy" id="46514"/>
    <lineage>
        <taxon>Eukaryota</taxon>
        <taxon>Metazoa</taxon>
        <taxon>Echinodermata</taxon>
        <taxon>Eleutherozoa</taxon>
        <taxon>Asterozoa</taxon>
        <taxon>Asteroidea</taxon>
        <taxon>Valvatacea</taxon>
        <taxon>Valvatida</taxon>
        <taxon>Asterinidae</taxon>
        <taxon>Patiria</taxon>
    </lineage>
</organism>
<feature type="compositionally biased region" description="Acidic residues" evidence="1">
    <location>
        <begin position="81"/>
        <end position="97"/>
    </location>
</feature>
<evidence type="ECO:0000313" key="2">
    <source>
        <dbReference type="EnsemblMetazoa" id="XP_038047286.1"/>
    </source>
</evidence>
<dbReference type="RefSeq" id="XP_038047286.1">
    <property type="nucleotide sequence ID" value="XM_038191358.1"/>
</dbReference>
<dbReference type="GeneID" id="119721327"/>